<keyword evidence="3" id="KW-0813">Transport</keyword>
<evidence type="ECO:0000256" key="8">
    <source>
        <dbReference type="ARBA" id="ARBA00022989"/>
    </source>
</evidence>
<evidence type="ECO:0000256" key="2">
    <source>
        <dbReference type="ARBA" id="ARBA00006555"/>
    </source>
</evidence>
<feature type="signal peptide" evidence="10">
    <location>
        <begin position="1"/>
        <end position="27"/>
    </location>
</feature>
<evidence type="ECO:0000313" key="12">
    <source>
        <dbReference type="EMBL" id="SEB90458.1"/>
    </source>
</evidence>
<evidence type="ECO:0000256" key="5">
    <source>
        <dbReference type="ARBA" id="ARBA00022519"/>
    </source>
</evidence>
<dbReference type="SUPFAM" id="SSF74653">
    <property type="entry name" value="TolA/TonB C-terminal domain"/>
    <property type="match status" value="1"/>
</dbReference>
<keyword evidence="10" id="KW-0732">Signal</keyword>
<dbReference type="InterPro" id="IPR006260">
    <property type="entry name" value="TonB/TolA_C"/>
</dbReference>
<keyword evidence="5" id="KW-0997">Cell inner membrane</keyword>
<dbReference type="OrthoDB" id="121116at2"/>
<evidence type="ECO:0000313" key="13">
    <source>
        <dbReference type="Proteomes" id="UP000182409"/>
    </source>
</evidence>
<protein>
    <submittedName>
        <fullName evidence="12">TonB family C-terminal domain-containing protein</fullName>
    </submittedName>
</protein>
<dbReference type="Gene3D" id="3.30.1150.10">
    <property type="match status" value="1"/>
</dbReference>
<comment type="subcellular location">
    <subcellularLocation>
        <location evidence="1">Cell inner membrane</location>
        <topology evidence="1">Single-pass membrane protein</topology>
        <orientation evidence="1">Periplasmic side</orientation>
    </subcellularLocation>
</comment>
<evidence type="ECO:0000256" key="1">
    <source>
        <dbReference type="ARBA" id="ARBA00004383"/>
    </source>
</evidence>
<evidence type="ECO:0000256" key="6">
    <source>
        <dbReference type="ARBA" id="ARBA00022692"/>
    </source>
</evidence>
<dbReference type="InterPro" id="IPR051045">
    <property type="entry name" value="TonB-dependent_transducer"/>
</dbReference>
<keyword evidence="9" id="KW-0472">Membrane</keyword>
<dbReference type="PANTHER" id="PTHR33446">
    <property type="entry name" value="PROTEIN TONB-RELATED"/>
    <property type="match status" value="1"/>
</dbReference>
<evidence type="ECO:0000256" key="3">
    <source>
        <dbReference type="ARBA" id="ARBA00022448"/>
    </source>
</evidence>
<reference evidence="12 13" key="1">
    <citation type="submission" date="2016-10" db="EMBL/GenBank/DDBJ databases">
        <authorList>
            <person name="de Groot N.N."/>
        </authorList>
    </citation>
    <scope>NUCLEOTIDE SEQUENCE [LARGE SCALE GENOMIC DNA]</scope>
    <source>
        <strain evidence="12 13">AB35.6</strain>
    </source>
</reference>
<dbReference type="Pfam" id="PF03544">
    <property type="entry name" value="TonB_C"/>
    <property type="match status" value="1"/>
</dbReference>
<dbReference type="Proteomes" id="UP000182409">
    <property type="component" value="Unassembled WGS sequence"/>
</dbReference>
<evidence type="ECO:0000256" key="7">
    <source>
        <dbReference type="ARBA" id="ARBA00022927"/>
    </source>
</evidence>
<feature type="domain" description="TonB C-terminal" evidence="11">
    <location>
        <begin position="257"/>
        <end position="346"/>
    </location>
</feature>
<accession>A0A1H4N6K8</accession>
<name>A0A1H4N6K8_9BACT</name>
<dbReference type="PROSITE" id="PS52015">
    <property type="entry name" value="TONB_CTD"/>
    <property type="match status" value="1"/>
</dbReference>
<keyword evidence="7" id="KW-0653">Protein transport</keyword>
<keyword evidence="6" id="KW-0812">Transmembrane</keyword>
<dbReference type="EMBL" id="FNSD01000001">
    <property type="protein sequence ID" value="SEB90458.1"/>
    <property type="molecule type" value="Genomic_DNA"/>
</dbReference>
<dbReference type="GO" id="GO:0055085">
    <property type="term" value="P:transmembrane transport"/>
    <property type="evidence" value="ECO:0007669"/>
    <property type="project" value="InterPro"/>
</dbReference>
<keyword evidence="4" id="KW-1003">Cell membrane</keyword>
<dbReference type="AlphaFoldDB" id="A0A1H4N6K8"/>
<keyword evidence="8" id="KW-1133">Transmembrane helix</keyword>
<proteinExistence type="inferred from homology"/>
<dbReference type="InterPro" id="IPR037682">
    <property type="entry name" value="TonB_C"/>
</dbReference>
<evidence type="ECO:0000256" key="9">
    <source>
        <dbReference type="ARBA" id="ARBA00023136"/>
    </source>
</evidence>
<evidence type="ECO:0000259" key="11">
    <source>
        <dbReference type="PROSITE" id="PS52015"/>
    </source>
</evidence>
<dbReference type="NCBIfam" id="TIGR01352">
    <property type="entry name" value="tonB_Cterm"/>
    <property type="match status" value="1"/>
</dbReference>
<feature type="chain" id="PRO_5010187161" evidence="10">
    <location>
        <begin position="28"/>
        <end position="346"/>
    </location>
</feature>
<gene>
    <name evidence="12" type="ORF">SAMN05443244_2144</name>
</gene>
<evidence type="ECO:0000256" key="10">
    <source>
        <dbReference type="SAM" id="SignalP"/>
    </source>
</evidence>
<dbReference type="GO" id="GO:0015031">
    <property type="term" value="P:protein transport"/>
    <property type="evidence" value="ECO:0007669"/>
    <property type="project" value="UniProtKB-KW"/>
</dbReference>
<dbReference type="GO" id="GO:0005886">
    <property type="term" value="C:plasma membrane"/>
    <property type="evidence" value="ECO:0007669"/>
    <property type="project" value="UniProtKB-SubCell"/>
</dbReference>
<sequence>MGFVMRILCRFLVVSLCLTSLTPGCSAEVKSDPKAMAVLQQARELSNLHQPGTASFRLQASFETYDFNGVPDGKGVLSETYLLDGPWQRSILYRDKRSVVTSVDGKVRQITDRGYQTTFAMTRVLDKLFTPVPPAAEMSSYTYRMTSEKAGKLSLRCVVASLPYRGVTVSVAPNAVYCVDADPAIIRLVQGHNGLVFAFNRILRFGSVYLPGDITMMEKGKMRAHVHVDGIVAVPTLKADDMNLPAADTGGPKQIEANVIAGSVLRKVQPKYPEEAKQRHIQGNVVLHAIISKDGAIRDLELISAPDDSLADAAMDAVRQWKYSPYLLAGAPVEVDTTITVNFFFG</sequence>
<organism evidence="12 13">
    <name type="scientific">Terriglobus roseus</name>
    <dbReference type="NCBI Taxonomy" id="392734"/>
    <lineage>
        <taxon>Bacteria</taxon>
        <taxon>Pseudomonadati</taxon>
        <taxon>Acidobacteriota</taxon>
        <taxon>Terriglobia</taxon>
        <taxon>Terriglobales</taxon>
        <taxon>Acidobacteriaceae</taxon>
        <taxon>Terriglobus</taxon>
    </lineage>
</organism>
<evidence type="ECO:0000256" key="4">
    <source>
        <dbReference type="ARBA" id="ARBA00022475"/>
    </source>
</evidence>
<comment type="similarity">
    <text evidence="2">Belongs to the TonB family.</text>
</comment>